<gene>
    <name evidence="1" type="ORF">GALL_547350</name>
</gene>
<dbReference type="EMBL" id="MLJW01008754">
    <property type="protein sequence ID" value="OIQ63723.1"/>
    <property type="molecule type" value="Genomic_DNA"/>
</dbReference>
<name>A0A1J5PEQ8_9ZZZZ</name>
<sequence>MSLVNQTLPANWLLPDLVTAFTTPPRAEYSGANPPVCTDTWSMKSVGMVLPWKPRR</sequence>
<proteinExistence type="predicted"/>
<organism evidence="1">
    <name type="scientific">mine drainage metagenome</name>
    <dbReference type="NCBI Taxonomy" id="410659"/>
    <lineage>
        <taxon>unclassified sequences</taxon>
        <taxon>metagenomes</taxon>
        <taxon>ecological metagenomes</taxon>
    </lineage>
</organism>
<evidence type="ECO:0000313" key="1">
    <source>
        <dbReference type="EMBL" id="OIQ63723.1"/>
    </source>
</evidence>
<reference evidence="1" key="1">
    <citation type="submission" date="2016-10" db="EMBL/GenBank/DDBJ databases">
        <title>Sequence of Gallionella enrichment culture.</title>
        <authorList>
            <person name="Poehlein A."/>
            <person name="Muehling M."/>
            <person name="Daniel R."/>
        </authorList>
    </citation>
    <scope>NUCLEOTIDE SEQUENCE</scope>
</reference>
<accession>A0A1J5PEQ8</accession>
<protein>
    <submittedName>
        <fullName evidence="1">Uncharacterized protein</fullName>
    </submittedName>
</protein>
<comment type="caution">
    <text evidence="1">The sequence shown here is derived from an EMBL/GenBank/DDBJ whole genome shotgun (WGS) entry which is preliminary data.</text>
</comment>
<dbReference type="AlphaFoldDB" id="A0A1J5PEQ8"/>